<dbReference type="Proteomes" id="UP000033618">
    <property type="component" value="Unassembled WGS sequence"/>
</dbReference>
<evidence type="ECO:0000256" key="1">
    <source>
        <dbReference type="ARBA" id="ARBA00022793"/>
    </source>
</evidence>
<dbReference type="EMBL" id="LAQU01000116">
    <property type="protein sequence ID" value="KKB60936.1"/>
    <property type="molecule type" value="Genomic_DNA"/>
</dbReference>
<dbReference type="PATRIC" id="fig|28092.6.peg.6195"/>
<feature type="domain" description="Thiamine pyrophosphate enzyme TPP-binding" evidence="4">
    <location>
        <begin position="268"/>
        <end position="359"/>
    </location>
</feature>
<evidence type="ECO:0000256" key="2">
    <source>
        <dbReference type="ARBA" id="ARBA00023052"/>
    </source>
</evidence>
<dbReference type="CDD" id="cd07035">
    <property type="entry name" value="TPP_PYR_POX_like"/>
    <property type="match status" value="1"/>
</dbReference>
<reference evidence="5 6" key="1">
    <citation type="submission" date="2015-03" db="EMBL/GenBank/DDBJ databases">
        <title>Draft Genome Sequence of Burkholderia andropogonis type strain ICMP2807, isolated from Sorghum bicolor.</title>
        <authorList>
            <person name="Lopes-Santos L."/>
            <person name="Castro D.B."/>
            <person name="Ottoboni L.M."/>
            <person name="Park D."/>
            <person name="Weirc B.S."/>
            <person name="Destefano S.A."/>
        </authorList>
    </citation>
    <scope>NUCLEOTIDE SEQUENCE [LARGE SCALE GENOMIC DNA]</scope>
    <source>
        <strain evidence="5 6">ICMP2807</strain>
    </source>
</reference>
<dbReference type="NCBIfam" id="TIGR03297">
    <property type="entry name" value="Ppyr-DeCO2ase"/>
    <property type="match status" value="1"/>
</dbReference>
<dbReference type="GO" id="GO:0032923">
    <property type="term" value="P:organic phosphonate biosynthetic process"/>
    <property type="evidence" value="ECO:0007669"/>
    <property type="project" value="InterPro"/>
</dbReference>
<dbReference type="Pfam" id="PF02775">
    <property type="entry name" value="TPP_enzyme_C"/>
    <property type="match status" value="1"/>
</dbReference>
<dbReference type="PANTHER" id="PTHR42818:SF1">
    <property type="entry name" value="SULFOPYRUVATE DECARBOXYLASE"/>
    <property type="match status" value="1"/>
</dbReference>
<sequence>MPSGGSQAIEAAQFVEAARARGFRRYAGVPCSYLTPFINYVIQDASLDYVSAANEGDAVAISAGVALGGERAITMMQNSGLGNAVSPLTSLTWTFGLPQLLIITWRGEPGGAPDEPQHALMGPITPTMLDTMDVTWELFPSDPAQVDAVLDRACAHMDQTGKPYALLMKKGSVAPFALQGSGAPVPRPSTVAHTAYRGNGDADVDTLLPIASRGSRTDALRRVVTASPLQAGQTSQAPSATVKTVVLATTGFTGRELYALDDRANHLYMVGSMGCVATLGLGLARTRPDVRVIAVDGDGAALMRMGLFATVGTYGGDNLWHLLLDNAAHDSTGGQATVSASVGFAQIAAACGYASATDTDDLDVIDDWLAANAATQHRISEASADTDTADDDVPGAHFLRVFTRPGSPDTLPRPSVTPRQVRARLQDYLGVPSSIPSEASGTVK</sequence>
<dbReference type="STRING" id="28092.WM40_26240"/>
<evidence type="ECO:0000256" key="3">
    <source>
        <dbReference type="ARBA" id="ARBA00023239"/>
    </source>
</evidence>
<dbReference type="InterPro" id="IPR051818">
    <property type="entry name" value="TPP_dependent_decarboxylase"/>
</dbReference>
<dbReference type="SUPFAM" id="SSF52518">
    <property type="entry name" value="Thiamin diphosphate-binding fold (THDP-binding)"/>
    <property type="match status" value="2"/>
</dbReference>
<name>A0A0F5JSV8_9BURK</name>
<evidence type="ECO:0000259" key="4">
    <source>
        <dbReference type="Pfam" id="PF02775"/>
    </source>
</evidence>
<dbReference type="InterPro" id="IPR029061">
    <property type="entry name" value="THDP-binding"/>
</dbReference>
<dbReference type="InterPro" id="IPR017684">
    <property type="entry name" value="Phosphono-pyrv_decarboxylase"/>
</dbReference>
<dbReference type="OrthoDB" id="9785953at2"/>
<keyword evidence="3" id="KW-0456">Lyase</keyword>
<dbReference type="GO" id="GO:0000287">
    <property type="term" value="F:magnesium ion binding"/>
    <property type="evidence" value="ECO:0007669"/>
    <property type="project" value="InterPro"/>
</dbReference>
<comment type="caution">
    <text evidence="5">The sequence shown here is derived from an EMBL/GenBank/DDBJ whole genome shotgun (WGS) entry which is preliminary data.</text>
</comment>
<proteinExistence type="predicted"/>
<dbReference type="Gene3D" id="3.40.50.970">
    <property type="match status" value="2"/>
</dbReference>
<dbReference type="PROSITE" id="PS00187">
    <property type="entry name" value="TPP_ENZYMES"/>
    <property type="match status" value="1"/>
</dbReference>
<dbReference type="GO" id="GO:0030976">
    <property type="term" value="F:thiamine pyrophosphate binding"/>
    <property type="evidence" value="ECO:0007669"/>
    <property type="project" value="InterPro"/>
</dbReference>
<dbReference type="GO" id="GO:0033980">
    <property type="term" value="F:phosphonopyruvate decarboxylase activity"/>
    <property type="evidence" value="ECO:0007669"/>
    <property type="project" value="InterPro"/>
</dbReference>
<dbReference type="AlphaFoldDB" id="A0A0F5JSV8"/>
<dbReference type="InterPro" id="IPR011766">
    <property type="entry name" value="TPP_enzyme_TPP-bd"/>
</dbReference>
<evidence type="ECO:0000313" key="5">
    <source>
        <dbReference type="EMBL" id="KKB60936.1"/>
    </source>
</evidence>
<keyword evidence="2" id="KW-0786">Thiamine pyrophosphate</keyword>
<organism evidence="5 6">
    <name type="scientific">Robbsia andropogonis</name>
    <dbReference type="NCBI Taxonomy" id="28092"/>
    <lineage>
        <taxon>Bacteria</taxon>
        <taxon>Pseudomonadati</taxon>
        <taxon>Pseudomonadota</taxon>
        <taxon>Betaproteobacteria</taxon>
        <taxon>Burkholderiales</taxon>
        <taxon>Burkholderiaceae</taxon>
        <taxon>Robbsia</taxon>
    </lineage>
</organism>
<dbReference type="InterPro" id="IPR000399">
    <property type="entry name" value="TPP-bd_CS"/>
</dbReference>
<evidence type="ECO:0000313" key="6">
    <source>
        <dbReference type="Proteomes" id="UP000033618"/>
    </source>
</evidence>
<keyword evidence="1" id="KW-0210">Decarboxylase</keyword>
<dbReference type="PANTHER" id="PTHR42818">
    <property type="entry name" value="SULFOPYRUVATE DECARBOXYLASE SUBUNIT ALPHA"/>
    <property type="match status" value="1"/>
</dbReference>
<keyword evidence="6" id="KW-1185">Reference proteome</keyword>
<keyword evidence="5" id="KW-0670">Pyruvate</keyword>
<protein>
    <submittedName>
        <fullName evidence="5">Phosphonopyruvate decarboxylase</fullName>
    </submittedName>
</protein>
<accession>A0A0F5JSV8</accession>
<gene>
    <name evidence="5" type="ORF">WM40_26240</name>
</gene>
<dbReference type="RefSeq" id="WP_036008140.1">
    <property type="nucleotide sequence ID" value="NZ_CADFGU010000001.1"/>
</dbReference>